<accession>A0A3F3PVS3</accession>
<dbReference type="InterPro" id="IPR014030">
    <property type="entry name" value="Ketoacyl_synth_N"/>
</dbReference>
<dbReference type="Pfam" id="PF21089">
    <property type="entry name" value="PKS_DH_N"/>
    <property type="match status" value="1"/>
</dbReference>
<feature type="active site" description="Proton acceptor; for dehydratase activity" evidence="6">
    <location>
        <position position="948"/>
    </location>
</feature>
<dbReference type="SMART" id="SM00827">
    <property type="entry name" value="PKS_AT"/>
    <property type="match status" value="1"/>
</dbReference>
<evidence type="ECO:0000256" key="2">
    <source>
        <dbReference type="ARBA" id="ARBA00022553"/>
    </source>
</evidence>
<feature type="domain" description="Ketosynthase family 3 (KS3)" evidence="7">
    <location>
        <begin position="36"/>
        <end position="454"/>
    </location>
</feature>
<dbReference type="InterPro" id="IPR016036">
    <property type="entry name" value="Malonyl_transacylase_ACP-bd"/>
</dbReference>
<protein>
    <submittedName>
        <fullName evidence="9">Ketoacyl-synt-domain-containing protein</fullName>
    </submittedName>
</protein>
<dbReference type="SMART" id="SM00825">
    <property type="entry name" value="PKS_KS"/>
    <property type="match status" value="1"/>
</dbReference>
<keyword evidence="1" id="KW-0596">Phosphopantetheine</keyword>
<feature type="region of interest" description="C-terminal hotdog fold" evidence="6">
    <location>
        <begin position="1055"/>
        <end position="1213"/>
    </location>
</feature>
<evidence type="ECO:0000313" key="9">
    <source>
        <dbReference type="EMBL" id="RDH31037.1"/>
    </source>
</evidence>
<dbReference type="Proteomes" id="UP000253729">
    <property type="component" value="Unassembled WGS sequence"/>
</dbReference>
<feature type="domain" description="PKS/mFAS DH" evidence="8">
    <location>
        <begin position="916"/>
        <end position="1213"/>
    </location>
</feature>
<dbReference type="PROSITE" id="PS52004">
    <property type="entry name" value="KS3_2"/>
    <property type="match status" value="1"/>
</dbReference>
<sequence>MDFIVIIVRIISYLVALYQFLRTKLGSLRVTETTTSCPLAIVGIGLRLPGGVKNDSEFWDLLVNKRCARKELPADRYNIDGFDSESGQRGSLRCKYAYCLDEDISEFDAEFFNISPVELAGMDPQQLLLLKVVWECMESGGQVAWQGKDIGCFVGVSGEGWLDMTRKDYQNLGQGRVGDTGDFAIANRVSYQYDLRGPSCTVRTACSSSLVGLHMAQRAIATGRCSSAIVAGTSLLLTPTYTIAMTEERALSPDGKCKTFDASADGYARGEAINAIYVKKLEDAIRDNDPIRGVIRGTSTNSDGKTTGLSTPSAEAQAELILKGYEQAGISDLSQTAYIEAHGTGTTVGDRTEAAGIAKVFGQKGIILGAVKPNLGHSEGASGLTGLIKAVLALEHRQIPPNIHFSTPNPGIPFEEARLKVPTETLTWPVNRMERVSVNSFGIGAVNAHAIVESAPSYVRNSKKNKGSKGRSYLHVVSADSTEPLKARLDSTKEYLATSRVPTIDIAYTLCHRRDHMVCRGFVTSDDDGQPAVSDARRSPTKHPSLVFVFNGQGAQWAGMAAELLQIFPSFRSNIRRMDLALTALEDPPSWTIIDTLASTAGCWTSKAEFVQPLCTALQIGLVDVLAEWNIRPATVVGHSSGEIAAAYAMGSLTAEEAITIAFYHGKLASSLPVRGAMAAVGLNAQEAEEFLVEGAVIACENSPQSVTISGDVDMVEAVAEKIKLSRPDTFYRRLRFNIAYHSNHMKAIGGAYRTILTKYIGTYPPLPYSTVSANSQPGPPQLDAVYWQNNLESPVRFSSAVQSLLKDTGNAVFLELGPHSTLAGPLRQIFSTSRPQSSPVHVSTLARRKGLVSSLMVAVGHLYTLGVDVNLGLVNGTGDETVLTNLPLYPWQKRTAYRAESRATKRWNFRKFPHHELLGSPVLEASDLEPAWKNILRLEDVPWLKDHRVGGDIVFPDAEYVAMVGEAMRRITGISEYTVHQLHFNNALLLQAGTPVELITNLRPARTTSVSDSAAYGFTISSLTNEHWTKHCTGLVRSGMGARNPDCCLLDPSPRRIDSIVWYRALSTRGLTYGPTFHGLDDITVDPVGKNAIATVNGKSHGSESFYHIHPTVIDQRLQLKIFVKCGGEPRKIERPGVPKTITKIQIARVGKALRIQMQGCTFSSLDMQERVDGLAAVKMKRAPYVDFAAGAECSGGIADLLFGHMSKTRGLNGLSMDGIRVSVHRNPDRSRRNALDSGDSPLKQFLNTVAANPDVLRDDLSLEIVTRSVQDIPYSLRFWHVSQAYVVNPFGTDERPAPVAFQRSPHDSWDDKGQYLKVMVGLEHSSKLR</sequence>
<evidence type="ECO:0000256" key="3">
    <source>
        <dbReference type="ARBA" id="ARBA00022603"/>
    </source>
</evidence>
<keyword evidence="3" id="KW-0489">Methyltransferase</keyword>
<keyword evidence="10" id="KW-1185">Reference proteome</keyword>
<dbReference type="InterPro" id="IPR001227">
    <property type="entry name" value="Ac_transferase_dom_sf"/>
</dbReference>
<keyword evidence="5" id="KW-0511">Multifunctional enzyme</keyword>
<dbReference type="InterPro" id="IPR020807">
    <property type="entry name" value="PKS_DH"/>
</dbReference>
<dbReference type="PANTHER" id="PTHR43775">
    <property type="entry name" value="FATTY ACID SYNTHASE"/>
    <property type="match status" value="1"/>
</dbReference>
<gene>
    <name evidence="9" type="ORF">BDQ94DRAFT_180747</name>
</gene>
<feature type="region of interest" description="N-terminal hotdog fold" evidence="6">
    <location>
        <begin position="916"/>
        <end position="1044"/>
    </location>
</feature>
<dbReference type="SUPFAM" id="SSF55048">
    <property type="entry name" value="Probable ACP-binding domain of malonyl-CoA ACP transacylase"/>
    <property type="match status" value="1"/>
</dbReference>
<dbReference type="PANTHER" id="PTHR43775:SF49">
    <property type="entry name" value="SYNTHASE, PUTATIVE (JCVI)-RELATED"/>
    <property type="match status" value="1"/>
</dbReference>
<dbReference type="InterPro" id="IPR016035">
    <property type="entry name" value="Acyl_Trfase/lysoPLipase"/>
</dbReference>
<dbReference type="GO" id="GO:0044550">
    <property type="term" value="P:secondary metabolite biosynthetic process"/>
    <property type="evidence" value="ECO:0007669"/>
    <property type="project" value="UniProtKB-ARBA"/>
</dbReference>
<keyword evidence="4" id="KW-0808">Transferase</keyword>
<dbReference type="InterPro" id="IPR049552">
    <property type="entry name" value="PKS_DH_N"/>
</dbReference>
<proteinExistence type="predicted"/>
<organism evidence="9 10">
    <name type="scientific">Aspergillus welwitschiae</name>
    <dbReference type="NCBI Taxonomy" id="1341132"/>
    <lineage>
        <taxon>Eukaryota</taxon>
        <taxon>Fungi</taxon>
        <taxon>Dikarya</taxon>
        <taxon>Ascomycota</taxon>
        <taxon>Pezizomycotina</taxon>
        <taxon>Eurotiomycetes</taxon>
        <taxon>Eurotiomycetidae</taxon>
        <taxon>Eurotiales</taxon>
        <taxon>Aspergillaceae</taxon>
        <taxon>Aspergillus</taxon>
        <taxon>Aspergillus subgen. Circumdati</taxon>
    </lineage>
</organism>
<dbReference type="SUPFAM" id="SSF53901">
    <property type="entry name" value="Thiolase-like"/>
    <property type="match status" value="1"/>
</dbReference>
<evidence type="ECO:0000256" key="4">
    <source>
        <dbReference type="ARBA" id="ARBA00022679"/>
    </source>
</evidence>
<dbReference type="Gene3D" id="3.40.366.10">
    <property type="entry name" value="Malonyl-Coenzyme A Acyl Carrier Protein, domain 2"/>
    <property type="match status" value="1"/>
</dbReference>
<dbReference type="Gene3D" id="3.40.47.10">
    <property type="match status" value="1"/>
</dbReference>
<dbReference type="GO" id="GO:0008168">
    <property type="term" value="F:methyltransferase activity"/>
    <property type="evidence" value="ECO:0007669"/>
    <property type="project" value="UniProtKB-KW"/>
</dbReference>
<dbReference type="InterPro" id="IPR032821">
    <property type="entry name" value="PKS_assoc"/>
</dbReference>
<dbReference type="GO" id="GO:0006633">
    <property type="term" value="P:fatty acid biosynthetic process"/>
    <property type="evidence" value="ECO:0007669"/>
    <property type="project" value="TreeGrafter"/>
</dbReference>
<dbReference type="RefSeq" id="XP_026624059.1">
    <property type="nucleotide sequence ID" value="XM_026773708.1"/>
</dbReference>
<evidence type="ECO:0000256" key="6">
    <source>
        <dbReference type="PROSITE-ProRule" id="PRU01363"/>
    </source>
</evidence>
<keyword evidence="2" id="KW-0597">Phosphoprotein</keyword>
<dbReference type="Pfam" id="PF00698">
    <property type="entry name" value="Acyl_transf_1"/>
    <property type="match status" value="1"/>
</dbReference>
<dbReference type="EMBL" id="KZ852057">
    <property type="protein sequence ID" value="RDH31037.1"/>
    <property type="molecule type" value="Genomic_DNA"/>
</dbReference>
<dbReference type="GO" id="GO:0004312">
    <property type="term" value="F:fatty acid synthase activity"/>
    <property type="evidence" value="ECO:0007669"/>
    <property type="project" value="TreeGrafter"/>
</dbReference>
<dbReference type="Pfam" id="PF02801">
    <property type="entry name" value="Ketoacyl-synt_C"/>
    <property type="match status" value="1"/>
</dbReference>
<dbReference type="GeneID" id="38142064"/>
<dbReference type="InterPro" id="IPR049900">
    <property type="entry name" value="PKS_mFAS_DH"/>
</dbReference>
<dbReference type="InterPro" id="IPR016039">
    <property type="entry name" value="Thiolase-like"/>
</dbReference>
<dbReference type="CDD" id="cd00833">
    <property type="entry name" value="PKS"/>
    <property type="match status" value="1"/>
</dbReference>
<evidence type="ECO:0000259" key="8">
    <source>
        <dbReference type="PROSITE" id="PS52019"/>
    </source>
</evidence>
<dbReference type="InterPro" id="IPR014043">
    <property type="entry name" value="Acyl_transferase_dom"/>
</dbReference>
<feature type="active site" description="Proton donor; for dehydratase activity" evidence="6">
    <location>
        <position position="1116"/>
    </location>
</feature>
<dbReference type="InterPro" id="IPR014031">
    <property type="entry name" value="Ketoacyl_synth_C"/>
</dbReference>
<evidence type="ECO:0000313" key="10">
    <source>
        <dbReference type="Proteomes" id="UP000253729"/>
    </source>
</evidence>
<reference evidence="9 10" key="1">
    <citation type="submission" date="2018-07" db="EMBL/GenBank/DDBJ databases">
        <title>The genomes of Aspergillus section Nigri reveals drivers in fungal speciation.</title>
        <authorList>
            <consortium name="DOE Joint Genome Institute"/>
            <person name="Vesth T.C."/>
            <person name="Nybo J."/>
            <person name="Theobald S."/>
            <person name="Brandl J."/>
            <person name="Frisvad J.C."/>
            <person name="Nielsen K.F."/>
            <person name="Lyhne E.K."/>
            <person name="Kogle M.E."/>
            <person name="Kuo A."/>
            <person name="Riley R."/>
            <person name="Clum A."/>
            <person name="Nolan M."/>
            <person name="Lipzen A."/>
            <person name="Salamov A."/>
            <person name="Henrissat B."/>
            <person name="Wiebenga A."/>
            <person name="De vries R.P."/>
            <person name="Grigoriev I.V."/>
            <person name="Mortensen U.H."/>
            <person name="Andersen M.R."/>
            <person name="Baker S.E."/>
        </authorList>
    </citation>
    <scope>NUCLEOTIDE SEQUENCE [LARGE SCALE GENOMIC DNA]</scope>
    <source>
        <strain evidence="9 10">CBS 139.54b</strain>
    </source>
</reference>
<dbReference type="STRING" id="1341132.A0A3F3PVS3"/>
<dbReference type="Pfam" id="PF00109">
    <property type="entry name" value="ketoacyl-synt"/>
    <property type="match status" value="1"/>
</dbReference>
<dbReference type="Gene3D" id="3.10.129.110">
    <property type="entry name" value="Polyketide synthase dehydratase"/>
    <property type="match status" value="1"/>
</dbReference>
<dbReference type="GO" id="GO:0032259">
    <property type="term" value="P:methylation"/>
    <property type="evidence" value="ECO:0007669"/>
    <property type="project" value="UniProtKB-KW"/>
</dbReference>
<evidence type="ECO:0000259" key="7">
    <source>
        <dbReference type="PROSITE" id="PS52004"/>
    </source>
</evidence>
<dbReference type="InterPro" id="IPR049551">
    <property type="entry name" value="PKS_DH_C"/>
</dbReference>
<dbReference type="PROSITE" id="PS52019">
    <property type="entry name" value="PKS_MFAS_DH"/>
    <property type="match status" value="1"/>
</dbReference>
<dbReference type="Pfam" id="PF16197">
    <property type="entry name" value="KAsynt_C_assoc"/>
    <property type="match status" value="1"/>
</dbReference>
<dbReference type="InterPro" id="IPR050091">
    <property type="entry name" value="PKS_NRPS_Biosynth_Enz"/>
</dbReference>
<dbReference type="SMART" id="SM00826">
    <property type="entry name" value="PKS_DH"/>
    <property type="match status" value="1"/>
</dbReference>
<dbReference type="SUPFAM" id="SSF52151">
    <property type="entry name" value="FabD/lysophospholipase-like"/>
    <property type="match status" value="1"/>
</dbReference>
<dbReference type="InterPro" id="IPR042104">
    <property type="entry name" value="PKS_dehydratase_sf"/>
</dbReference>
<name>A0A3F3PVS3_9EURO</name>
<dbReference type="Pfam" id="PF14765">
    <property type="entry name" value="PS-DH"/>
    <property type="match status" value="1"/>
</dbReference>
<evidence type="ECO:0000256" key="5">
    <source>
        <dbReference type="ARBA" id="ARBA00023268"/>
    </source>
</evidence>
<dbReference type="InterPro" id="IPR020841">
    <property type="entry name" value="PKS_Beta-ketoAc_synthase_dom"/>
</dbReference>
<evidence type="ECO:0000256" key="1">
    <source>
        <dbReference type="ARBA" id="ARBA00022450"/>
    </source>
</evidence>